<dbReference type="OrthoDB" id="420169at2759"/>
<evidence type="ECO:0000256" key="1">
    <source>
        <dbReference type="SAM" id="MobiDB-lite"/>
    </source>
</evidence>
<dbReference type="AlphaFoldDB" id="A0A9W6Y4Q8"/>
<reference evidence="2" key="1">
    <citation type="submission" date="2023-04" db="EMBL/GenBank/DDBJ databases">
        <title>Phytophthora fragariaefolia NBRC 109709.</title>
        <authorList>
            <person name="Ichikawa N."/>
            <person name="Sato H."/>
            <person name="Tonouchi N."/>
        </authorList>
    </citation>
    <scope>NUCLEOTIDE SEQUENCE</scope>
    <source>
        <strain evidence="2">NBRC 109709</strain>
    </source>
</reference>
<dbReference type="Proteomes" id="UP001165121">
    <property type="component" value="Unassembled WGS sequence"/>
</dbReference>
<accession>A0A9W6Y4Q8</accession>
<evidence type="ECO:0000313" key="3">
    <source>
        <dbReference type="Proteomes" id="UP001165121"/>
    </source>
</evidence>
<name>A0A9W6Y4Q8_9STRA</name>
<evidence type="ECO:0000313" key="2">
    <source>
        <dbReference type="EMBL" id="GMF52838.1"/>
    </source>
</evidence>
<feature type="region of interest" description="Disordered" evidence="1">
    <location>
        <begin position="1"/>
        <end position="32"/>
    </location>
</feature>
<sequence>MTSPIDNRPMLPKRELLDYPRSPSIPAPEGPVELRLSPGERYGWWADHDPEEEKRQVVRVHGAVSDFRTPILLDTGATVSVRIGSVPTYISSSTQVKVTSGHRVVYTLDLWVTNIVEDVDVLLGMDFMFSAGVRLCIREGLVILPDKDSILMYGDVIQRRQGLDLPAPPIGVHLRPGESANVRIRYGQSNPKTDVVWAGRGYRWVTQILYGPQTWATAVKVANISNRDIWIDTRTPIARIVEYGHFPTAGRFVRPELRRYQEWQQLIFESTLSVQARLRTERYEQMLRDEEPPAVQTRDYQWPTKLLTRPRTDTETVRMVQLQEKPVAMPDAGPDHPEQVIDGVQLFGCENEERRTRGRCVSLSSLENDSGSGGVESPQQHGPTSKRTSDEDQVSEGTEAVEGTPRGEPAQEGEDSEMPTVIVTGTAVEYLELEYARCMRVNSEELDLEPVVYLHEGSELMVQLKDELALLPELLDLSPECDITKADVGEPGVRTDVQDHKIKGILERHRKSFLGDGNAAPAPARGVVCDLDVGDARPVAQRPRSIAPHIMIKVYSCLRNVWKPGWSNTLSPLGRHRL</sequence>
<dbReference type="EMBL" id="BSXT01003153">
    <property type="protein sequence ID" value="GMF52838.1"/>
    <property type="molecule type" value="Genomic_DNA"/>
</dbReference>
<organism evidence="2 3">
    <name type="scientific">Phytophthora fragariaefolia</name>
    <dbReference type="NCBI Taxonomy" id="1490495"/>
    <lineage>
        <taxon>Eukaryota</taxon>
        <taxon>Sar</taxon>
        <taxon>Stramenopiles</taxon>
        <taxon>Oomycota</taxon>
        <taxon>Peronosporomycetes</taxon>
        <taxon>Peronosporales</taxon>
        <taxon>Peronosporaceae</taxon>
        <taxon>Phytophthora</taxon>
    </lineage>
</organism>
<feature type="region of interest" description="Disordered" evidence="1">
    <location>
        <begin position="364"/>
        <end position="421"/>
    </location>
</feature>
<feature type="compositionally biased region" description="Polar residues" evidence="1">
    <location>
        <begin position="377"/>
        <end position="386"/>
    </location>
</feature>
<keyword evidence="3" id="KW-1185">Reference proteome</keyword>
<gene>
    <name evidence="2" type="ORF">Pfra01_002171700</name>
</gene>
<proteinExistence type="predicted"/>
<protein>
    <submittedName>
        <fullName evidence="2">Unnamed protein product</fullName>
    </submittedName>
</protein>
<comment type="caution">
    <text evidence="2">The sequence shown here is derived from an EMBL/GenBank/DDBJ whole genome shotgun (WGS) entry which is preliminary data.</text>
</comment>